<reference evidence="4" key="2">
    <citation type="submission" date="2025-08" db="UniProtKB">
        <authorList>
            <consortium name="Ensembl"/>
        </authorList>
    </citation>
    <scope>IDENTIFICATION</scope>
</reference>
<reference evidence="5" key="1">
    <citation type="submission" date="2012-01" db="EMBL/GenBank/DDBJ databases">
        <title>The Genome Sequence of Oreochromis niloticus (Nile Tilapia).</title>
        <authorList>
            <consortium name="Broad Institute Genome Assembly Team"/>
            <consortium name="Broad Institute Sequencing Platform"/>
            <person name="Di Palma F."/>
            <person name="Johnson J."/>
            <person name="Lander E.S."/>
            <person name="Lindblad-Toh K."/>
        </authorList>
    </citation>
    <scope>NUCLEOTIDE SEQUENCE [LARGE SCALE GENOMIC DNA]</scope>
</reference>
<evidence type="ECO:0000259" key="3">
    <source>
        <dbReference type="SMART" id="SM00043"/>
    </source>
</evidence>
<dbReference type="Gene3D" id="3.10.450.10">
    <property type="match status" value="1"/>
</dbReference>
<accession>A0A669E260</accession>
<dbReference type="PANTHER" id="PTHR46186">
    <property type="entry name" value="CYSTATIN"/>
    <property type="match status" value="1"/>
</dbReference>
<protein>
    <recommendedName>
        <fullName evidence="3">Cystatin domain-containing protein</fullName>
    </recommendedName>
</protein>
<keyword evidence="2" id="KW-0732">Signal</keyword>
<dbReference type="PANTHER" id="PTHR46186:SF12">
    <property type="entry name" value="CYSTATIN C (AMYLOID ANGIOPATHY AND CEREBRAL HEMORRHAGE)-RELATED"/>
    <property type="match status" value="1"/>
</dbReference>
<dbReference type="GeneTree" id="ENSGT00940000173563"/>
<evidence type="ECO:0000256" key="2">
    <source>
        <dbReference type="SAM" id="SignalP"/>
    </source>
</evidence>
<dbReference type="InterPro" id="IPR046350">
    <property type="entry name" value="Cystatin_sf"/>
</dbReference>
<evidence type="ECO:0000256" key="1">
    <source>
        <dbReference type="ARBA" id="ARBA00009403"/>
    </source>
</evidence>
<sequence length="138" mass="15057">NGVLSLLLAFLMFAWFCVFVCASAAGQTMTGEPRSVPVNDTRVLTAARFAVAEFNKVNAGETFAYKTVAITSAKIQVVAGIKYILDMLLGQTVCSRSHAAADSEPCAFQSRLCINISIFLLHFAQDEIWIECVCKVRI</sequence>
<dbReference type="GO" id="GO:0005615">
    <property type="term" value="C:extracellular space"/>
    <property type="evidence" value="ECO:0007669"/>
    <property type="project" value="TreeGrafter"/>
</dbReference>
<feature type="chain" id="PRO_5025495834" description="Cystatin domain-containing protein" evidence="2">
    <location>
        <begin position="23"/>
        <end position="138"/>
    </location>
</feature>
<dbReference type="SMART" id="SM00043">
    <property type="entry name" value="CY"/>
    <property type="match status" value="1"/>
</dbReference>
<proteinExistence type="inferred from homology"/>
<dbReference type="Proteomes" id="UP000005207">
    <property type="component" value="Linkage group LG13"/>
</dbReference>
<dbReference type="Ensembl" id="ENSONIT00000070441.1">
    <property type="protein sequence ID" value="ENSONIP00000066853.1"/>
    <property type="gene ID" value="ENSONIG00000041460.1"/>
</dbReference>
<dbReference type="SUPFAM" id="SSF54403">
    <property type="entry name" value="Cystatin/monellin"/>
    <property type="match status" value="1"/>
</dbReference>
<evidence type="ECO:0000313" key="4">
    <source>
        <dbReference type="Ensembl" id="ENSONIP00000066853.1"/>
    </source>
</evidence>
<dbReference type="GO" id="GO:0004869">
    <property type="term" value="F:cysteine-type endopeptidase inhibitor activity"/>
    <property type="evidence" value="ECO:0007669"/>
    <property type="project" value="InterPro"/>
</dbReference>
<dbReference type="GO" id="GO:0031982">
    <property type="term" value="C:vesicle"/>
    <property type="evidence" value="ECO:0007669"/>
    <property type="project" value="TreeGrafter"/>
</dbReference>
<dbReference type="CDD" id="cd00042">
    <property type="entry name" value="CY"/>
    <property type="match status" value="1"/>
</dbReference>
<dbReference type="Pfam" id="PF00031">
    <property type="entry name" value="Cystatin"/>
    <property type="match status" value="1"/>
</dbReference>
<reference evidence="4" key="3">
    <citation type="submission" date="2025-09" db="UniProtKB">
        <authorList>
            <consortium name="Ensembl"/>
        </authorList>
    </citation>
    <scope>IDENTIFICATION</scope>
</reference>
<feature type="signal peptide" evidence="2">
    <location>
        <begin position="1"/>
        <end position="22"/>
    </location>
</feature>
<name>A0A669E260_ORENI</name>
<dbReference type="InterPro" id="IPR000010">
    <property type="entry name" value="Cystatin_dom"/>
</dbReference>
<dbReference type="AlphaFoldDB" id="A0A669E260"/>
<dbReference type="GO" id="GO:0005737">
    <property type="term" value="C:cytoplasm"/>
    <property type="evidence" value="ECO:0007669"/>
    <property type="project" value="TreeGrafter"/>
</dbReference>
<dbReference type="OMA" id="RFAVANF"/>
<feature type="domain" description="Cystatin" evidence="3">
    <location>
        <begin position="28"/>
        <end position="122"/>
    </location>
</feature>
<organism evidence="4 5">
    <name type="scientific">Oreochromis niloticus</name>
    <name type="common">Nile tilapia</name>
    <name type="synonym">Tilapia nilotica</name>
    <dbReference type="NCBI Taxonomy" id="8128"/>
    <lineage>
        <taxon>Eukaryota</taxon>
        <taxon>Metazoa</taxon>
        <taxon>Chordata</taxon>
        <taxon>Craniata</taxon>
        <taxon>Vertebrata</taxon>
        <taxon>Euteleostomi</taxon>
        <taxon>Actinopterygii</taxon>
        <taxon>Neopterygii</taxon>
        <taxon>Teleostei</taxon>
        <taxon>Neoteleostei</taxon>
        <taxon>Acanthomorphata</taxon>
        <taxon>Ovalentaria</taxon>
        <taxon>Cichlomorphae</taxon>
        <taxon>Cichliformes</taxon>
        <taxon>Cichlidae</taxon>
        <taxon>African cichlids</taxon>
        <taxon>Pseudocrenilabrinae</taxon>
        <taxon>Oreochromini</taxon>
        <taxon>Oreochromis</taxon>
    </lineage>
</organism>
<comment type="similarity">
    <text evidence="1">Belongs to the cystatin family.</text>
</comment>
<keyword evidence="5" id="KW-1185">Reference proteome</keyword>
<evidence type="ECO:0000313" key="5">
    <source>
        <dbReference type="Proteomes" id="UP000005207"/>
    </source>
</evidence>